<evidence type="ECO:0000313" key="3">
    <source>
        <dbReference type="EMBL" id="KAI1516288.1"/>
    </source>
</evidence>
<comment type="caution">
    <text evidence="2">The sequence shown here is derived from an EMBL/GenBank/DDBJ whole genome shotgun (WGS) entry which is preliminary data.</text>
</comment>
<dbReference type="EMBL" id="NRDI02000005">
    <property type="protein sequence ID" value="KAI1516288.1"/>
    <property type="molecule type" value="Genomic_DNA"/>
</dbReference>
<organism evidence="2 4">
    <name type="scientific">Pyrenophora tritici-repentis</name>
    <dbReference type="NCBI Taxonomy" id="45151"/>
    <lineage>
        <taxon>Eukaryota</taxon>
        <taxon>Fungi</taxon>
        <taxon>Dikarya</taxon>
        <taxon>Ascomycota</taxon>
        <taxon>Pezizomycotina</taxon>
        <taxon>Dothideomycetes</taxon>
        <taxon>Pleosporomycetidae</taxon>
        <taxon>Pleosporales</taxon>
        <taxon>Pleosporineae</taxon>
        <taxon>Pleosporaceae</taxon>
        <taxon>Pyrenophora</taxon>
    </lineage>
</organism>
<evidence type="ECO:0000313" key="4">
    <source>
        <dbReference type="Proteomes" id="UP000245464"/>
    </source>
</evidence>
<evidence type="ECO:0000313" key="5">
    <source>
        <dbReference type="Proteomes" id="UP000249757"/>
    </source>
</evidence>
<dbReference type="EMBL" id="NQIK02000003">
    <property type="protein sequence ID" value="KAF7573400.1"/>
    <property type="molecule type" value="Genomic_DNA"/>
</dbReference>
<dbReference type="AlphaFoldDB" id="A0A2W1FVM9"/>
<dbReference type="Proteomes" id="UP000249757">
    <property type="component" value="Unassembled WGS sequence"/>
</dbReference>
<dbReference type="Proteomes" id="UP000245464">
    <property type="component" value="Chromosome 3"/>
</dbReference>
<protein>
    <submittedName>
        <fullName evidence="2">Uncharacterized protein</fullName>
    </submittedName>
</protein>
<name>A0A2W1FVM9_9PLEO</name>
<reference evidence="2" key="1">
    <citation type="journal article" date="2018" name="BMC Genomics">
        <title>Comparative genomics of the wheat fungal pathogen Pyrenophora tritici-repentis reveals chromosomal variations and genome plasticity.</title>
        <authorList>
            <person name="Moolhuijzen P."/>
            <person name="See P.T."/>
            <person name="Hane J.K."/>
            <person name="Shi G."/>
            <person name="Liu Z."/>
            <person name="Oliver R.P."/>
            <person name="Moffat C.S."/>
        </authorList>
    </citation>
    <scope>NUCLEOTIDE SEQUENCE [LARGE SCALE GENOMIC DNA]</scope>
    <source>
        <strain evidence="2">M4</strain>
    </source>
</reference>
<reference evidence="3" key="2">
    <citation type="submission" date="2021-05" db="EMBL/GenBank/DDBJ databases">
        <authorList>
            <person name="Moolhuijzen P.M."/>
            <person name="Moffat C.S."/>
        </authorList>
    </citation>
    <scope>NUCLEOTIDE SEQUENCE</scope>
    <source>
        <strain evidence="3">86-124</strain>
    </source>
</reference>
<evidence type="ECO:0000313" key="2">
    <source>
        <dbReference type="EMBL" id="KAF7573400.1"/>
    </source>
</evidence>
<feature type="signal peptide" evidence="1">
    <location>
        <begin position="1"/>
        <end position="19"/>
    </location>
</feature>
<keyword evidence="1" id="KW-0732">Signal</keyword>
<feature type="chain" id="PRO_5042701086" evidence="1">
    <location>
        <begin position="20"/>
        <end position="187"/>
    </location>
</feature>
<proteinExistence type="predicted"/>
<gene>
    <name evidence="3" type="ORF">Ptr86124_004825</name>
    <name evidence="2" type="ORF">PtrM4_083050</name>
</gene>
<reference evidence="3" key="3">
    <citation type="journal article" date="2022" name="bioRxiv">
        <title>A global pangenome for the wheat fungal pathogen Pyrenophora tritici-repentis and prediction of effector protein structural homology.</title>
        <authorList>
            <person name="Moolhuijzen P."/>
            <person name="See P.T."/>
            <person name="Shi G."/>
            <person name="Powell H.R."/>
            <person name="Cockram J."/>
            <person name="Jorgensen L.N."/>
            <person name="Benslimane H."/>
            <person name="Strelkov S.E."/>
            <person name="Turner J."/>
            <person name="Liu Z."/>
            <person name="Moffat C.S."/>
        </authorList>
    </citation>
    <scope>NUCLEOTIDE SEQUENCE</scope>
    <source>
        <strain evidence="3">86-124</strain>
    </source>
</reference>
<dbReference type="OMA" id="NEWFASP"/>
<sequence>MPFNMRLFCLTALPLAVLGAVKRDVSPAATFQLYAYGDEFGGFPLFYADGLAYVGDPNAFNSSDAAVVTFQTDATRHFVGNPNTTLNQHTPTWSKVNLFVPSQSSNDTRVGFLPPNDGAGNDTIDTSGFSFYGSTAMLIGDDGSLMSAFYGAKVQDKVYELRWNETVGTSPLSLRSMAPSNPGKMHS</sequence>
<accession>A0A2W1FVM9</accession>
<reference evidence="5" key="4">
    <citation type="journal article" date="2022" name="Microb. Genom.">
        <title>A global pangenome for the wheat fungal pathogen Pyrenophora tritici-repentis and prediction of effector protein structural homology.</title>
        <authorList>
            <person name="Moolhuijzen P.M."/>
            <person name="See P.T."/>
            <person name="Shi G."/>
            <person name="Powell H.R."/>
            <person name="Cockram J."/>
            <person name="Jorgensen L.N."/>
            <person name="Benslimane H."/>
            <person name="Strelkov S.E."/>
            <person name="Turner J."/>
            <person name="Liu Z."/>
            <person name="Moffat C.S."/>
        </authorList>
    </citation>
    <scope>NUCLEOTIDE SEQUENCE [LARGE SCALE GENOMIC DNA]</scope>
</reference>
<dbReference type="OrthoDB" id="5230873at2759"/>
<evidence type="ECO:0000256" key="1">
    <source>
        <dbReference type="SAM" id="SignalP"/>
    </source>
</evidence>
<keyword evidence="5" id="KW-1185">Reference proteome</keyword>